<dbReference type="RefSeq" id="WP_093716802.1">
    <property type="nucleotide sequence ID" value="NZ_FONG01000023.1"/>
</dbReference>
<dbReference type="PROSITE" id="PS51118">
    <property type="entry name" value="HTH_HXLR"/>
    <property type="match status" value="1"/>
</dbReference>
<dbReference type="Gene3D" id="1.10.10.10">
    <property type="entry name" value="Winged helix-like DNA-binding domain superfamily/Winged helix DNA-binding domain"/>
    <property type="match status" value="1"/>
</dbReference>
<evidence type="ECO:0000313" key="7">
    <source>
        <dbReference type="Proteomes" id="UP000199323"/>
    </source>
</evidence>
<reference evidence="7" key="1">
    <citation type="submission" date="2016-10" db="EMBL/GenBank/DDBJ databases">
        <authorList>
            <person name="Varghese N."/>
            <person name="Submissions S."/>
        </authorList>
    </citation>
    <scope>NUCLEOTIDE SEQUENCE [LARGE SCALE GENOMIC DNA]</scope>
    <source>
        <strain evidence="7">CGMCC 4.3510</strain>
    </source>
</reference>
<evidence type="ECO:0000256" key="4">
    <source>
        <dbReference type="SAM" id="MobiDB-lite"/>
    </source>
</evidence>
<dbReference type="InterPro" id="IPR036388">
    <property type="entry name" value="WH-like_DNA-bd_sf"/>
</dbReference>
<evidence type="ECO:0000313" key="6">
    <source>
        <dbReference type="EMBL" id="SFF66171.1"/>
    </source>
</evidence>
<keyword evidence="1" id="KW-0805">Transcription regulation</keyword>
<keyword evidence="3" id="KW-0804">Transcription</keyword>
<dbReference type="Pfam" id="PF01638">
    <property type="entry name" value="HxlR"/>
    <property type="match status" value="1"/>
</dbReference>
<dbReference type="PANTHER" id="PTHR33204:SF18">
    <property type="entry name" value="TRANSCRIPTIONAL REGULATORY PROTEIN"/>
    <property type="match status" value="1"/>
</dbReference>
<name>A0A1I2KM36_9ACTN</name>
<gene>
    <name evidence="6" type="ORF">SAMN05216251_12376</name>
</gene>
<feature type="region of interest" description="Disordered" evidence="4">
    <location>
        <begin position="139"/>
        <end position="170"/>
    </location>
</feature>
<keyword evidence="7" id="KW-1185">Reference proteome</keyword>
<dbReference type="InterPro" id="IPR036390">
    <property type="entry name" value="WH_DNA-bd_sf"/>
</dbReference>
<dbReference type="GO" id="GO:0003677">
    <property type="term" value="F:DNA binding"/>
    <property type="evidence" value="ECO:0007669"/>
    <property type="project" value="UniProtKB-KW"/>
</dbReference>
<sequence length="170" mass="19169">MKWLDVDTENCSVRRTLDLIGDRWSLLVLRDAMNGVRRFDAFRRHMGLSEAVLADRLRKLVAAGVLETRPYREPGARTRSEYRLTAKGWDLWPAMIALMQWGDKYTADPEGPVLEVRHTGCDAEVRAVVECPADHAPLTPREVTVRPGPSAHPVRRNAPHSRPDDHASLG</sequence>
<evidence type="ECO:0000256" key="1">
    <source>
        <dbReference type="ARBA" id="ARBA00023015"/>
    </source>
</evidence>
<dbReference type="EMBL" id="FONG01000023">
    <property type="protein sequence ID" value="SFF66171.1"/>
    <property type="molecule type" value="Genomic_DNA"/>
</dbReference>
<evidence type="ECO:0000256" key="3">
    <source>
        <dbReference type="ARBA" id="ARBA00023163"/>
    </source>
</evidence>
<dbReference type="STRING" id="380248.SAMN05216251_12376"/>
<protein>
    <submittedName>
        <fullName evidence="6">Transcriptional regulator, HxlR family</fullName>
    </submittedName>
</protein>
<evidence type="ECO:0000256" key="2">
    <source>
        <dbReference type="ARBA" id="ARBA00023125"/>
    </source>
</evidence>
<dbReference type="SUPFAM" id="SSF46785">
    <property type="entry name" value="Winged helix' DNA-binding domain"/>
    <property type="match status" value="1"/>
</dbReference>
<proteinExistence type="predicted"/>
<feature type="compositionally biased region" description="Basic and acidic residues" evidence="4">
    <location>
        <begin position="161"/>
        <end position="170"/>
    </location>
</feature>
<feature type="domain" description="HTH hxlR-type" evidence="5">
    <location>
        <begin position="11"/>
        <end position="110"/>
    </location>
</feature>
<dbReference type="OrthoDB" id="9792527at2"/>
<accession>A0A1I2KM36</accession>
<evidence type="ECO:0000259" key="5">
    <source>
        <dbReference type="PROSITE" id="PS51118"/>
    </source>
</evidence>
<organism evidence="6 7">
    <name type="scientific">Actinacidiphila alni</name>
    <dbReference type="NCBI Taxonomy" id="380248"/>
    <lineage>
        <taxon>Bacteria</taxon>
        <taxon>Bacillati</taxon>
        <taxon>Actinomycetota</taxon>
        <taxon>Actinomycetes</taxon>
        <taxon>Kitasatosporales</taxon>
        <taxon>Streptomycetaceae</taxon>
        <taxon>Actinacidiphila</taxon>
    </lineage>
</organism>
<dbReference type="Proteomes" id="UP000199323">
    <property type="component" value="Unassembled WGS sequence"/>
</dbReference>
<keyword evidence="2" id="KW-0238">DNA-binding</keyword>
<dbReference type="PANTHER" id="PTHR33204">
    <property type="entry name" value="TRANSCRIPTIONAL REGULATOR, MARR FAMILY"/>
    <property type="match status" value="1"/>
</dbReference>
<dbReference type="InterPro" id="IPR002577">
    <property type="entry name" value="HTH_HxlR"/>
</dbReference>
<dbReference type="AlphaFoldDB" id="A0A1I2KM36"/>